<evidence type="ECO:0000256" key="2">
    <source>
        <dbReference type="ARBA" id="ARBA00022857"/>
    </source>
</evidence>
<dbReference type="Gene3D" id="3.40.50.720">
    <property type="entry name" value="NAD(P)-binding Rossmann-like Domain"/>
    <property type="match status" value="1"/>
</dbReference>
<gene>
    <name evidence="4" type="ORF">LTR09_005659</name>
</gene>
<proteinExistence type="inferred from homology"/>
<evidence type="ECO:0000313" key="4">
    <source>
        <dbReference type="EMBL" id="KAK3053490.1"/>
    </source>
</evidence>
<dbReference type="PANTHER" id="PTHR43180">
    <property type="entry name" value="3-OXOACYL-(ACYL-CARRIER-PROTEIN) REDUCTASE (AFU_ORTHOLOGUE AFUA_6G11210)"/>
    <property type="match status" value="1"/>
</dbReference>
<keyword evidence="5" id="KW-1185">Reference proteome</keyword>
<accession>A0AAJ0G8N3</accession>
<evidence type="ECO:0000256" key="3">
    <source>
        <dbReference type="ARBA" id="ARBA00023002"/>
    </source>
</evidence>
<dbReference type="InterPro" id="IPR020904">
    <property type="entry name" value="Sc_DH/Rdtase_CS"/>
</dbReference>
<name>A0AAJ0G8N3_9PEZI</name>
<dbReference type="Pfam" id="PF00106">
    <property type="entry name" value="adh_short"/>
    <property type="match status" value="1"/>
</dbReference>
<comment type="similarity">
    <text evidence="1">Belongs to the short-chain dehydrogenases/reductases (SDR) family.</text>
</comment>
<dbReference type="Proteomes" id="UP001271007">
    <property type="component" value="Unassembled WGS sequence"/>
</dbReference>
<organism evidence="4 5">
    <name type="scientific">Extremus antarcticus</name>
    <dbReference type="NCBI Taxonomy" id="702011"/>
    <lineage>
        <taxon>Eukaryota</taxon>
        <taxon>Fungi</taxon>
        <taxon>Dikarya</taxon>
        <taxon>Ascomycota</taxon>
        <taxon>Pezizomycotina</taxon>
        <taxon>Dothideomycetes</taxon>
        <taxon>Dothideomycetidae</taxon>
        <taxon>Mycosphaerellales</taxon>
        <taxon>Extremaceae</taxon>
        <taxon>Extremus</taxon>
    </lineage>
</organism>
<evidence type="ECO:0000313" key="5">
    <source>
        <dbReference type="Proteomes" id="UP001271007"/>
    </source>
</evidence>
<sequence>MYIPLADFWHPDPDSIPTKPSMHIIDINLIGVMYSLKLAIHYFRASPIAAERDRCFIFGGSIAGYADNLSSWEYSTSKFGLRGLMRTVRRQCHHQGMRVAYIAPSYVRTAIQSQQVYQAILDKGIEFASLQGCVDAVIRIACDKQINGRSFGIVPASVAEAGFVDLNEDDFGGGEKYLDGFQKAVIKLRGDDWH</sequence>
<evidence type="ECO:0000256" key="1">
    <source>
        <dbReference type="ARBA" id="ARBA00006484"/>
    </source>
</evidence>
<comment type="caution">
    <text evidence="4">The sequence shown here is derived from an EMBL/GenBank/DDBJ whole genome shotgun (WGS) entry which is preliminary data.</text>
</comment>
<dbReference type="PROSITE" id="PS00061">
    <property type="entry name" value="ADH_SHORT"/>
    <property type="match status" value="1"/>
</dbReference>
<protein>
    <submittedName>
        <fullName evidence="4">Uncharacterized protein</fullName>
    </submittedName>
</protein>
<dbReference type="AlphaFoldDB" id="A0AAJ0G8N3"/>
<keyword evidence="2" id="KW-0521">NADP</keyword>
<dbReference type="InterPro" id="IPR002347">
    <property type="entry name" value="SDR_fam"/>
</dbReference>
<dbReference type="SUPFAM" id="SSF51735">
    <property type="entry name" value="NAD(P)-binding Rossmann-fold domains"/>
    <property type="match status" value="1"/>
</dbReference>
<dbReference type="EMBL" id="JAWDJX010000016">
    <property type="protein sequence ID" value="KAK3053490.1"/>
    <property type="molecule type" value="Genomic_DNA"/>
</dbReference>
<dbReference type="InterPro" id="IPR036291">
    <property type="entry name" value="NAD(P)-bd_dom_sf"/>
</dbReference>
<dbReference type="GO" id="GO:0016491">
    <property type="term" value="F:oxidoreductase activity"/>
    <property type="evidence" value="ECO:0007669"/>
    <property type="project" value="UniProtKB-KW"/>
</dbReference>
<reference evidence="4" key="1">
    <citation type="submission" date="2023-04" db="EMBL/GenBank/DDBJ databases">
        <title>Black Yeasts Isolated from many extreme environments.</title>
        <authorList>
            <person name="Coleine C."/>
            <person name="Stajich J.E."/>
            <person name="Selbmann L."/>
        </authorList>
    </citation>
    <scope>NUCLEOTIDE SEQUENCE</scope>
    <source>
        <strain evidence="4">CCFEE 5312</strain>
    </source>
</reference>
<keyword evidence="3" id="KW-0560">Oxidoreductase</keyword>
<dbReference type="PANTHER" id="PTHR43180:SF31">
    <property type="entry name" value="CHAIN DEHYDROGENASE_REDUCTASE, PUTATIVE (AFU_ORTHOLOGUE AFUA_2G16570)-RELATED"/>
    <property type="match status" value="1"/>
</dbReference>